<dbReference type="InterPro" id="IPR031567">
    <property type="entry name" value="CRIM_dom"/>
</dbReference>
<evidence type="ECO:0000259" key="4">
    <source>
        <dbReference type="Pfam" id="PF16979"/>
    </source>
</evidence>
<keyword evidence="8" id="KW-1185">Reference proteome</keyword>
<proteinExistence type="inferred from homology"/>
<feature type="domain" description="CRIM" evidence="3">
    <location>
        <begin position="224"/>
        <end position="360"/>
    </location>
</feature>
<dbReference type="PANTHER" id="PTHR13335:SF1">
    <property type="entry name" value="TARGET OF RAPAMYCIN COMPLEX 2 SUBUNIT MAPKAP1"/>
    <property type="match status" value="1"/>
</dbReference>
<dbReference type="GO" id="GO:0038203">
    <property type="term" value="P:TORC2 signaling"/>
    <property type="evidence" value="ECO:0000318"/>
    <property type="project" value="GO_Central"/>
</dbReference>
<feature type="domain" description="AVO1/Sin1 ubiquitin-like" evidence="5">
    <location>
        <begin position="407"/>
        <end position="482"/>
    </location>
</feature>
<dbReference type="RefSeq" id="XP_002171415.2">
    <property type="nucleotide sequence ID" value="XM_002171379.2"/>
</dbReference>
<sequence length="634" mass="72329">MQFFKAEDFILGFIRCQYLRNVPDGTDERIITKGDIVPPDYSQFEKLLNHKQQSCLRRCPSPVIVIDQSSSHFDEYVRRNFHETSPRKHEQGDTSANQTHKRFPSDERPLKGDDNECVFSFSKVPMQFQDPTKQTEIKEDTLLKHRDDTHPLPFKKEDRLTALKFPSSSISTEIGTLRSISDASDHSAVPSRHHIEAVSVPTESELSVLTKQERKEPTTDAPVSALTTIFQRNSLRKTSNPLVDSFAMLSGKTLDNPLKVDIYCPFSEEPEKPLKIMLKPSVTVEEAIGYILYEYIENGQKPELPKEQQNPNYWNLRIVEDDGEIDEDFPSLDRHRPLAKFSFDAFALAQASENQIKENQQANPFPPTSEQKEPSVVENIQQTRPSDSSNVSSESLSDKDYGVFHVVHVRLFPYNETARSTAIEVTKDTRLSSVLIQVCRIHQLERSKYVLRISGTELYVPTDKTFQLLDGFPDLDLVKQKYRDRRALGQANHAPSPGTSLYGSTTHDLLPPSFNATDIVSSNAYQKFIVWRKQPMSFMSRHERLLAIDGEYVHIMPSESKTIFETSKTSSVHASSITKCKQSRKSPFNFKMIVSKSRETKRYDFEAMSQIEAATIVSRINALVAAYSKNNYQN</sequence>
<dbReference type="GO" id="GO:0031932">
    <property type="term" value="C:TORC2 complex"/>
    <property type="evidence" value="ECO:0000318"/>
    <property type="project" value="GO_Central"/>
</dbReference>
<dbReference type="EMBL" id="KE651166">
    <property type="protein sequence ID" value="EEB05122.2"/>
    <property type="molecule type" value="Genomic_DNA"/>
</dbReference>
<accession>B6JXH8</accession>
<dbReference type="GO" id="GO:0005546">
    <property type="term" value="F:phosphatidylinositol-4,5-bisphosphate binding"/>
    <property type="evidence" value="ECO:0000318"/>
    <property type="project" value="GO_Central"/>
</dbReference>
<dbReference type="GO" id="GO:0010971">
    <property type="term" value="P:positive regulation of G2/M transition of mitotic cell cycle"/>
    <property type="evidence" value="ECO:0007669"/>
    <property type="project" value="EnsemblFungi"/>
</dbReference>
<dbReference type="PANTHER" id="PTHR13335">
    <property type="entry name" value="TARGET OF RAPAMYCIN COMPLEX 2 SUBUNIT MAPKAP1"/>
    <property type="match status" value="1"/>
</dbReference>
<dbReference type="InterPro" id="IPR031313">
    <property type="entry name" value="Sin1_PH_dom"/>
</dbReference>
<dbReference type="GO" id="GO:0005886">
    <property type="term" value="C:plasma membrane"/>
    <property type="evidence" value="ECO:0000318"/>
    <property type="project" value="GO_Central"/>
</dbReference>
<evidence type="ECO:0000256" key="1">
    <source>
        <dbReference type="ARBA" id="ARBA00009407"/>
    </source>
</evidence>
<dbReference type="InterPro" id="IPR056385">
    <property type="entry name" value="UBL_AVO1/Sin1"/>
</dbReference>
<dbReference type="GO" id="GO:0031139">
    <property type="term" value="P:positive regulation of conjugation with cellular fusion"/>
    <property type="evidence" value="ECO:0007669"/>
    <property type="project" value="EnsemblFungi"/>
</dbReference>
<evidence type="ECO:0000256" key="2">
    <source>
        <dbReference type="SAM" id="MobiDB-lite"/>
    </source>
</evidence>
<dbReference type="HOGENOM" id="CLU_431582_0_0_1"/>
<reference evidence="6 8" key="1">
    <citation type="journal article" date="2011" name="Science">
        <title>Comparative functional genomics of the fission yeasts.</title>
        <authorList>
            <person name="Rhind N."/>
            <person name="Chen Z."/>
            <person name="Yassour M."/>
            <person name="Thompson D.A."/>
            <person name="Haas B.J."/>
            <person name="Habib N."/>
            <person name="Wapinski I."/>
            <person name="Roy S."/>
            <person name="Lin M.F."/>
            <person name="Heiman D.I."/>
            <person name="Young S.K."/>
            <person name="Furuya K."/>
            <person name="Guo Y."/>
            <person name="Pidoux A."/>
            <person name="Chen H.M."/>
            <person name="Robbertse B."/>
            <person name="Goldberg J.M."/>
            <person name="Aoki K."/>
            <person name="Bayne E.H."/>
            <person name="Berlin A.M."/>
            <person name="Desjardins C.A."/>
            <person name="Dobbs E."/>
            <person name="Dukaj L."/>
            <person name="Fan L."/>
            <person name="FitzGerald M.G."/>
            <person name="French C."/>
            <person name="Gujja S."/>
            <person name="Hansen K."/>
            <person name="Keifenheim D."/>
            <person name="Levin J.Z."/>
            <person name="Mosher R.A."/>
            <person name="Mueller C.A."/>
            <person name="Pfiffner J."/>
            <person name="Priest M."/>
            <person name="Russ C."/>
            <person name="Smialowska A."/>
            <person name="Swoboda P."/>
            <person name="Sykes S.M."/>
            <person name="Vaughn M."/>
            <person name="Vengrova S."/>
            <person name="Yoder R."/>
            <person name="Zeng Q."/>
            <person name="Allshire R."/>
            <person name="Baulcombe D."/>
            <person name="Birren B.W."/>
            <person name="Brown W."/>
            <person name="Ekwall K."/>
            <person name="Kellis M."/>
            <person name="Leatherwood J."/>
            <person name="Levin H."/>
            <person name="Margalit H."/>
            <person name="Martienssen R."/>
            <person name="Nieduszynski C.A."/>
            <person name="Spatafora J.W."/>
            <person name="Friedman N."/>
            <person name="Dalgaard J.Z."/>
            <person name="Baumann P."/>
            <person name="Niki H."/>
            <person name="Regev A."/>
            <person name="Nusbaum C."/>
        </authorList>
    </citation>
    <scope>NUCLEOTIDE SEQUENCE [LARGE SCALE GENOMIC DNA]</scope>
    <source>
        <strain evidence="8">yFS275 / FY16936</strain>
    </source>
</reference>
<dbReference type="AlphaFoldDB" id="B6JXH8"/>
<gene>
    <name evidence="7" type="primary">sin1</name>
    <name evidence="6" type="ORF">SJAG_00117</name>
</gene>
<dbReference type="OrthoDB" id="241990at2759"/>
<dbReference type="InterPro" id="IPR011993">
    <property type="entry name" value="PH-like_dom_sf"/>
</dbReference>
<feature type="domain" description="SIN1-type PH" evidence="4">
    <location>
        <begin position="524"/>
        <end position="624"/>
    </location>
</feature>
<feature type="compositionally biased region" description="Basic and acidic residues" evidence="2">
    <location>
        <begin position="83"/>
        <end position="92"/>
    </location>
</feature>
<dbReference type="GeneID" id="7049683"/>
<dbReference type="STRING" id="402676.B6JXH8"/>
<dbReference type="GO" id="GO:0016301">
    <property type="term" value="F:kinase activity"/>
    <property type="evidence" value="ECO:0007669"/>
    <property type="project" value="UniProtKB-KW"/>
</dbReference>
<feature type="region of interest" description="Disordered" evidence="2">
    <location>
        <begin position="360"/>
        <end position="396"/>
    </location>
</feature>
<dbReference type="Proteomes" id="UP000001744">
    <property type="component" value="Unassembled WGS sequence"/>
</dbReference>
<name>B6JXH8_SCHJY</name>
<dbReference type="eggNOG" id="KOG3739">
    <property type="taxonomic scope" value="Eukaryota"/>
</dbReference>
<dbReference type="GO" id="GO:0038066">
    <property type="term" value="P:p38MAPK cascade"/>
    <property type="evidence" value="ECO:0007669"/>
    <property type="project" value="EnsemblFungi"/>
</dbReference>
<evidence type="ECO:0000313" key="7">
    <source>
        <dbReference type="JaponicusDB" id="SJAG_00117"/>
    </source>
</evidence>
<dbReference type="GO" id="GO:0005737">
    <property type="term" value="C:cytoplasm"/>
    <property type="evidence" value="ECO:0000318"/>
    <property type="project" value="GO_Central"/>
</dbReference>
<dbReference type="Pfam" id="PF16979">
    <property type="entry name" value="SIN1_PH"/>
    <property type="match status" value="1"/>
</dbReference>
<evidence type="ECO:0000259" key="5">
    <source>
        <dbReference type="Pfam" id="PF23164"/>
    </source>
</evidence>
<keyword evidence="6" id="KW-0418">Kinase</keyword>
<dbReference type="OMA" id="LWRSPIK"/>
<dbReference type="Pfam" id="PF16978">
    <property type="entry name" value="CRIM"/>
    <property type="match status" value="1"/>
</dbReference>
<dbReference type="InterPro" id="IPR008828">
    <property type="entry name" value="Sin1/Avo1"/>
</dbReference>
<comment type="similarity">
    <text evidence="1">Belongs to the SIN1 family.</text>
</comment>
<evidence type="ECO:0000313" key="8">
    <source>
        <dbReference type="Proteomes" id="UP000001744"/>
    </source>
</evidence>
<dbReference type="GO" id="GO:0140767">
    <property type="term" value="F:enzyme-substrate adaptor activity"/>
    <property type="evidence" value="ECO:0007669"/>
    <property type="project" value="EnsemblFungi"/>
</dbReference>
<feature type="region of interest" description="Disordered" evidence="2">
    <location>
        <begin position="83"/>
        <end position="109"/>
    </location>
</feature>
<dbReference type="Pfam" id="PF23164">
    <property type="entry name" value="UBL_AVO1"/>
    <property type="match status" value="1"/>
</dbReference>
<keyword evidence="6" id="KW-0808">Transferase</keyword>
<evidence type="ECO:0000259" key="3">
    <source>
        <dbReference type="Pfam" id="PF16978"/>
    </source>
</evidence>
<feature type="compositionally biased region" description="Low complexity" evidence="2">
    <location>
        <begin position="386"/>
        <end position="395"/>
    </location>
</feature>
<dbReference type="VEuPathDB" id="FungiDB:SJAG_00117"/>
<dbReference type="JaponicusDB" id="SJAG_00117">
    <property type="gene designation" value="sin1"/>
</dbReference>
<dbReference type="Gene3D" id="2.30.29.30">
    <property type="entry name" value="Pleckstrin-homology domain (PH domain)/Phosphotyrosine-binding domain (PTB)"/>
    <property type="match status" value="1"/>
</dbReference>
<protein>
    <submittedName>
        <fullName evidence="6">Stress activated MAP kinase interacting protein Sin1</fullName>
    </submittedName>
</protein>
<evidence type="ECO:0000313" key="6">
    <source>
        <dbReference type="EMBL" id="EEB05122.2"/>
    </source>
</evidence>
<organism evidence="6 8">
    <name type="scientific">Schizosaccharomyces japonicus (strain yFS275 / FY16936)</name>
    <name type="common">Fission yeast</name>
    <dbReference type="NCBI Taxonomy" id="402676"/>
    <lineage>
        <taxon>Eukaryota</taxon>
        <taxon>Fungi</taxon>
        <taxon>Dikarya</taxon>
        <taxon>Ascomycota</taxon>
        <taxon>Taphrinomycotina</taxon>
        <taxon>Schizosaccharomycetes</taxon>
        <taxon>Schizosaccharomycetales</taxon>
        <taxon>Schizosaccharomycetaceae</taxon>
        <taxon>Schizosaccharomyces</taxon>
    </lineage>
</organism>